<dbReference type="EMBL" id="JAAAHY010001005">
    <property type="protein sequence ID" value="KAF9953906.1"/>
    <property type="molecule type" value="Genomic_DNA"/>
</dbReference>
<dbReference type="FunFam" id="1.20.1510.10:FF:000005">
    <property type="entry name" value="Putative Cation diffusion facilitator 1"/>
    <property type="match status" value="1"/>
</dbReference>
<dbReference type="PANTHER" id="PTHR43840:SF4">
    <property type="entry name" value="CDF DIVALENT METAL CATION TRANSPORTER (EUROFUNG)"/>
    <property type="match status" value="1"/>
</dbReference>
<dbReference type="GO" id="GO:0098771">
    <property type="term" value="P:inorganic ion homeostasis"/>
    <property type="evidence" value="ECO:0007669"/>
    <property type="project" value="UniProtKB-ARBA"/>
</dbReference>
<evidence type="ECO:0000256" key="2">
    <source>
        <dbReference type="ARBA" id="ARBA00022448"/>
    </source>
</evidence>
<feature type="transmembrane region" description="Helical" evidence="7">
    <location>
        <begin position="358"/>
        <end position="380"/>
    </location>
</feature>
<keyword evidence="3 7" id="KW-0812">Transmembrane</keyword>
<dbReference type="InterPro" id="IPR036837">
    <property type="entry name" value="Cation_efflux_CTD_sf"/>
</dbReference>
<feature type="domain" description="Cation efflux protein cytoplasmic" evidence="9">
    <location>
        <begin position="537"/>
        <end position="608"/>
    </location>
</feature>
<dbReference type="AlphaFoldDB" id="A0A9P6LYD7"/>
<evidence type="ECO:0000259" key="8">
    <source>
        <dbReference type="Pfam" id="PF01545"/>
    </source>
</evidence>
<dbReference type="InterPro" id="IPR002524">
    <property type="entry name" value="Cation_efflux"/>
</dbReference>
<keyword evidence="5 7" id="KW-0472">Membrane</keyword>
<comment type="caution">
    <text evidence="10">The sequence shown here is derived from an EMBL/GenBank/DDBJ whole genome shotgun (WGS) entry which is preliminary data.</text>
</comment>
<protein>
    <recommendedName>
        <fullName evidence="12">Cation efflux protein cytoplasmic domain-containing protein</fullName>
    </recommendedName>
</protein>
<evidence type="ECO:0000256" key="7">
    <source>
        <dbReference type="SAM" id="Phobius"/>
    </source>
</evidence>
<dbReference type="Pfam" id="PF01545">
    <property type="entry name" value="Cation_efflux"/>
    <property type="match status" value="1"/>
</dbReference>
<feature type="compositionally biased region" description="Low complexity" evidence="6">
    <location>
        <begin position="27"/>
        <end position="40"/>
    </location>
</feature>
<evidence type="ECO:0000259" key="9">
    <source>
        <dbReference type="Pfam" id="PF16916"/>
    </source>
</evidence>
<dbReference type="NCBIfam" id="TIGR01297">
    <property type="entry name" value="CDF"/>
    <property type="match status" value="1"/>
</dbReference>
<keyword evidence="11" id="KW-1185">Reference proteome</keyword>
<evidence type="ECO:0000313" key="10">
    <source>
        <dbReference type="EMBL" id="KAF9953906.1"/>
    </source>
</evidence>
<proteinExistence type="predicted"/>
<feature type="compositionally biased region" description="Polar residues" evidence="6">
    <location>
        <begin position="251"/>
        <end position="275"/>
    </location>
</feature>
<reference evidence="10" key="1">
    <citation type="journal article" date="2020" name="Fungal Divers.">
        <title>Resolving the Mortierellaceae phylogeny through synthesis of multi-gene phylogenetics and phylogenomics.</title>
        <authorList>
            <person name="Vandepol N."/>
            <person name="Liber J."/>
            <person name="Desiro A."/>
            <person name="Na H."/>
            <person name="Kennedy M."/>
            <person name="Barry K."/>
            <person name="Grigoriev I.V."/>
            <person name="Miller A.N."/>
            <person name="O'Donnell K."/>
            <person name="Stajich J.E."/>
            <person name="Bonito G."/>
        </authorList>
    </citation>
    <scope>NUCLEOTIDE SEQUENCE</scope>
    <source>
        <strain evidence="10">CK1249</strain>
    </source>
</reference>
<dbReference type="GO" id="GO:0008324">
    <property type="term" value="F:monoatomic cation transmembrane transporter activity"/>
    <property type="evidence" value="ECO:0007669"/>
    <property type="project" value="InterPro"/>
</dbReference>
<dbReference type="InterPro" id="IPR027469">
    <property type="entry name" value="Cation_efflux_TMD_sf"/>
</dbReference>
<dbReference type="GO" id="GO:0016020">
    <property type="term" value="C:membrane"/>
    <property type="evidence" value="ECO:0007669"/>
    <property type="project" value="UniProtKB-SubCell"/>
</dbReference>
<dbReference type="InterPro" id="IPR050291">
    <property type="entry name" value="CDF_Transporter"/>
</dbReference>
<dbReference type="GO" id="GO:0030003">
    <property type="term" value="P:intracellular monoatomic cation homeostasis"/>
    <property type="evidence" value="ECO:0007669"/>
    <property type="project" value="UniProtKB-ARBA"/>
</dbReference>
<evidence type="ECO:0000256" key="3">
    <source>
        <dbReference type="ARBA" id="ARBA00022692"/>
    </source>
</evidence>
<feature type="transmembrane region" description="Helical" evidence="7">
    <location>
        <begin position="439"/>
        <end position="458"/>
    </location>
</feature>
<keyword evidence="2" id="KW-0813">Transport</keyword>
<dbReference type="Pfam" id="PF16916">
    <property type="entry name" value="ZT_dimer"/>
    <property type="match status" value="1"/>
</dbReference>
<feature type="compositionally biased region" description="Basic and acidic residues" evidence="6">
    <location>
        <begin position="105"/>
        <end position="114"/>
    </location>
</feature>
<keyword evidence="4 7" id="KW-1133">Transmembrane helix</keyword>
<feature type="compositionally biased region" description="Basic residues" evidence="6">
    <location>
        <begin position="8"/>
        <end position="17"/>
    </location>
</feature>
<dbReference type="Gene3D" id="3.30.70.1350">
    <property type="entry name" value="Cation efflux protein, cytoplasmic domain"/>
    <property type="match status" value="1"/>
</dbReference>
<organism evidence="10 11">
    <name type="scientific">Mortierella alpina</name>
    <name type="common">Oleaginous fungus</name>
    <name type="synonym">Mortierella renispora</name>
    <dbReference type="NCBI Taxonomy" id="64518"/>
    <lineage>
        <taxon>Eukaryota</taxon>
        <taxon>Fungi</taxon>
        <taxon>Fungi incertae sedis</taxon>
        <taxon>Mucoromycota</taxon>
        <taxon>Mortierellomycotina</taxon>
        <taxon>Mortierellomycetes</taxon>
        <taxon>Mortierellales</taxon>
        <taxon>Mortierellaceae</taxon>
        <taxon>Mortierella</taxon>
    </lineage>
</organism>
<evidence type="ECO:0000313" key="11">
    <source>
        <dbReference type="Proteomes" id="UP000738359"/>
    </source>
</evidence>
<accession>A0A9P6LYD7</accession>
<evidence type="ECO:0000256" key="5">
    <source>
        <dbReference type="ARBA" id="ARBA00023136"/>
    </source>
</evidence>
<dbReference type="SUPFAM" id="SSF161111">
    <property type="entry name" value="Cation efflux protein transmembrane domain-like"/>
    <property type="match status" value="1"/>
</dbReference>
<dbReference type="InterPro" id="IPR058533">
    <property type="entry name" value="Cation_efflux_TM"/>
</dbReference>
<dbReference type="OrthoDB" id="78296at2759"/>
<name>A0A9P6LYD7_MORAP</name>
<dbReference type="InterPro" id="IPR027470">
    <property type="entry name" value="Cation_efflux_CTD"/>
</dbReference>
<dbReference type="SUPFAM" id="SSF160240">
    <property type="entry name" value="Cation efflux protein cytoplasmic domain-like"/>
    <property type="match status" value="1"/>
</dbReference>
<evidence type="ECO:0000256" key="1">
    <source>
        <dbReference type="ARBA" id="ARBA00004141"/>
    </source>
</evidence>
<feature type="region of interest" description="Disordered" evidence="6">
    <location>
        <begin position="226"/>
        <end position="311"/>
    </location>
</feature>
<dbReference type="Gene3D" id="1.20.1510.10">
    <property type="entry name" value="Cation efflux protein transmembrane domain"/>
    <property type="match status" value="1"/>
</dbReference>
<feature type="transmembrane region" description="Helical" evidence="7">
    <location>
        <begin position="329"/>
        <end position="352"/>
    </location>
</feature>
<dbReference type="Proteomes" id="UP000738359">
    <property type="component" value="Unassembled WGS sequence"/>
</dbReference>
<evidence type="ECO:0000256" key="4">
    <source>
        <dbReference type="ARBA" id="ARBA00022989"/>
    </source>
</evidence>
<sequence>MSEPGRGRGGKKTKTRATKNASVTIVPQQQPQQQQQEPQESTTAIEDLVRPPLSCFVLNMEPPTPSTATLVDNGADSPTRVLPGLVVSPDPIRSSHRTLSNQQQQHDDHDHTHPPEPSIGERFGRRHGLDWPSPPSGSVNGRCVSCPGSRSESRSKSRGGTRRTSGVLYKAIPARPVTAPSVFQAGRKSEEEIRAIKGKPQVQAYYRSLNELLDSFAEVEEILREHREDERAKTQKSFQDLDLEHTRHPTQDSAHSPSVTSYGSLMESSNGLTTPATPPSTGIIAHTHHDGSSSYHHHHHHHHTDQDDLEEGTPLLEYKRKQKTSPRSVQLAINVSFLANIFLVIIKIWTVLLSDSLAVLASMIDSLMDLLSGAIIWYSARLRSNTSDGHRYPVGKARMEPLGIIVFAAVMVTSFMQVLVQAFERLVEGSSEPPVDLSLIILTLLALNILIKAALWLWCRTMKDSSSVLALAQDHLNDVVFNVFSTLFPVAGQFLGLWWLDATGAIVLSIYIISEWTGTCLHNIRRLTGQAATPADIQQLTYMVYRYSSMIQAIDTVRAYSVGDGLFAEIDIVLPPDTPLSQAHDLGESLQGALERLDNVERAFVHVDYDAVHAIEHR</sequence>
<feature type="domain" description="Cation efflux protein transmembrane" evidence="8">
    <location>
        <begin position="335"/>
        <end position="527"/>
    </location>
</feature>
<evidence type="ECO:0008006" key="12">
    <source>
        <dbReference type="Google" id="ProtNLM"/>
    </source>
</evidence>
<feature type="transmembrane region" description="Helical" evidence="7">
    <location>
        <begin position="401"/>
        <end position="419"/>
    </location>
</feature>
<feature type="region of interest" description="Disordered" evidence="6">
    <location>
        <begin position="1"/>
        <end position="165"/>
    </location>
</feature>
<gene>
    <name evidence="10" type="ORF">BGZ70_000064</name>
</gene>
<comment type="subcellular location">
    <subcellularLocation>
        <location evidence="1">Membrane</location>
        <topology evidence="1">Multi-pass membrane protein</topology>
    </subcellularLocation>
</comment>
<evidence type="ECO:0000256" key="6">
    <source>
        <dbReference type="SAM" id="MobiDB-lite"/>
    </source>
</evidence>
<dbReference type="PANTHER" id="PTHR43840">
    <property type="entry name" value="MITOCHONDRIAL METAL TRANSPORTER 1-RELATED"/>
    <property type="match status" value="1"/>
</dbReference>
<feature type="transmembrane region" description="Helical" evidence="7">
    <location>
        <begin position="479"/>
        <end position="500"/>
    </location>
</feature>